<sequence length="184" mass="20106">MTLLTFGQPDDGIIQMAYTVPDLDAAMQSFTADLHVGPWFVFRQLSGPNPLYRGARSHARNDIALGFAGHMQIELIQPLDDKPSVYQETIAVNGHGFHHFGVATRTFDRACAAHSAKGYDLAFTDAVEGVGRIAYFDTRGVLPGMLELIEASSELEALFGMIHAASVDWDGRCPVREIPSGDRI</sequence>
<dbReference type="SUPFAM" id="SSF54593">
    <property type="entry name" value="Glyoxalase/Bleomycin resistance protein/Dihydroxybiphenyl dioxygenase"/>
    <property type="match status" value="1"/>
</dbReference>
<name>A0A0J7Y473_9SPHN</name>
<dbReference type="InterPro" id="IPR029068">
    <property type="entry name" value="Glyas_Bleomycin-R_OHBP_Dase"/>
</dbReference>
<dbReference type="RefSeq" id="WP_201785486.1">
    <property type="nucleotide sequence ID" value="NZ_KQ130434.1"/>
</dbReference>
<evidence type="ECO:0000313" key="1">
    <source>
        <dbReference type="EMBL" id="KMS58218.1"/>
    </source>
</evidence>
<dbReference type="AlphaFoldDB" id="A0A0J7Y473"/>
<dbReference type="EMBL" id="JACT01000001">
    <property type="protein sequence ID" value="KMS58218.1"/>
    <property type="molecule type" value="Genomic_DNA"/>
</dbReference>
<organism evidence="1 2">
    <name type="scientific">Sphingobium cupriresistens LL01</name>
    <dbReference type="NCBI Taxonomy" id="1420583"/>
    <lineage>
        <taxon>Bacteria</taxon>
        <taxon>Pseudomonadati</taxon>
        <taxon>Pseudomonadota</taxon>
        <taxon>Alphaproteobacteria</taxon>
        <taxon>Sphingomonadales</taxon>
        <taxon>Sphingomonadaceae</taxon>
        <taxon>Sphingobium</taxon>
    </lineage>
</organism>
<gene>
    <name evidence="1" type="ORF">V473_08715</name>
</gene>
<accession>A0A0J7Y473</accession>
<dbReference type="PATRIC" id="fig|1420583.3.peg.1751"/>
<dbReference type="Pfam" id="PF13669">
    <property type="entry name" value="Glyoxalase_4"/>
    <property type="match status" value="1"/>
</dbReference>
<comment type="caution">
    <text evidence="1">The sequence shown here is derived from an EMBL/GenBank/DDBJ whole genome shotgun (WGS) entry which is preliminary data.</text>
</comment>
<reference evidence="1 2" key="1">
    <citation type="journal article" date="2015" name="G3 (Bethesda)">
        <title>Insights into Ongoing Evolution of the Hexachlorocyclohexane Catabolic Pathway from Comparative Genomics of Ten Sphingomonadaceae Strains.</title>
        <authorList>
            <person name="Pearce S.L."/>
            <person name="Oakeshott J.G."/>
            <person name="Pandey G."/>
        </authorList>
    </citation>
    <scope>NUCLEOTIDE SEQUENCE [LARGE SCALE GENOMIC DNA]</scope>
    <source>
        <strain evidence="1 2">LL01</strain>
    </source>
</reference>
<evidence type="ECO:0000313" key="2">
    <source>
        <dbReference type="Proteomes" id="UP000052232"/>
    </source>
</evidence>
<protein>
    <submittedName>
        <fullName evidence="1">Glyoxalase</fullName>
    </submittedName>
</protein>
<dbReference type="Gene3D" id="3.10.180.10">
    <property type="entry name" value="2,3-Dihydroxybiphenyl 1,2-Dioxygenase, domain 1"/>
    <property type="match status" value="1"/>
</dbReference>
<keyword evidence="2" id="KW-1185">Reference proteome</keyword>
<dbReference type="STRING" id="1420583.V473_08715"/>
<dbReference type="Proteomes" id="UP000052232">
    <property type="component" value="Unassembled WGS sequence"/>
</dbReference>
<proteinExistence type="predicted"/>